<dbReference type="Proteomes" id="UP001497444">
    <property type="component" value="Chromosome 15"/>
</dbReference>
<dbReference type="InterPro" id="IPR001969">
    <property type="entry name" value="Aspartic_peptidase_AS"/>
</dbReference>
<dbReference type="InterPro" id="IPR021109">
    <property type="entry name" value="Peptidase_aspartic_dom_sf"/>
</dbReference>
<dbReference type="SUPFAM" id="SSF50630">
    <property type="entry name" value="Acid proteases"/>
    <property type="match status" value="1"/>
</dbReference>
<dbReference type="EMBL" id="OZ020110">
    <property type="protein sequence ID" value="CAK9262891.1"/>
    <property type="molecule type" value="Genomic_DNA"/>
</dbReference>
<proteinExistence type="inferred from homology"/>
<protein>
    <recommendedName>
        <fullName evidence="2">Peptidase A1 domain-containing protein</fullName>
    </recommendedName>
</protein>
<organism evidence="3 4">
    <name type="scientific">Sphagnum jensenii</name>
    <dbReference type="NCBI Taxonomy" id="128206"/>
    <lineage>
        <taxon>Eukaryota</taxon>
        <taxon>Viridiplantae</taxon>
        <taxon>Streptophyta</taxon>
        <taxon>Embryophyta</taxon>
        <taxon>Bryophyta</taxon>
        <taxon>Sphagnophytina</taxon>
        <taxon>Sphagnopsida</taxon>
        <taxon>Sphagnales</taxon>
        <taxon>Sphagnaceae</taxon>
        <taxon>Sphagnum</taxon>
    </lineage>
</organism>
<dbReference type="PANTHER" id="PTHR13683:SF232">
    <property type="entry name" value="OS09G0542100 PROTEIN"/>
    <property type="match status" value="1"/>
</dbReference>
<dbReference type="InterPro" id="IPR001461">
    <property type="entry name" value="Aspartic_peptidase_A1"/>
</dbReference>
<dbReference type="InterPro" id="IPR033121">
    <property type="entry name" value="PEPTIDASE_A1"/>
</dbReference>
<feature type="domain" description="Peptidase A1" evidence="2">
    <location>
        <begin position="40"/>
        <end position="252"/>
    </location>
</feature>
<dbReference type="InterPro" id="IPR032861">
    <property type="entry name" value="TAXi_N"/>
</dbReference>
<evidence type="ECO:0000313" key="3">
    <source>
        <dbReference type="EMBL" id="CAK9262891.1"/>
    </source>
</evidence>
<dbReference type="CDD" id="cd05471">
    <property type="entry name" value="pepsin_like"/>
    <property type="match status" value="1"/>
</dbReference>
<dbReference type="PROSITE" id="PS00141">
    <property type="entry name" value="ASP_PROTEASE"/>
    <property type="match status" value="1"/>
</dbReference>
<evidence type="ECO:0000313" key="4">
    <source>
        <dbReference type="Proteomes" id="UP001497444"/>
    </source>
</evidence>
<sequence length="252" mass="27116">MLWIRDWRRHRGRLLMSPSKHSLLTYSAGNLTQEWSDGLQYAVVNIGTPSKAYFVALDTGSDLLWVPCTNCVSCGPTHTEVFSPIYSLSVYSPSLSSTYQTVTCKNPLCSSSVVQCLNPSSRTQDQEYCRYEIQYLSPNTSTSGILVQDIMQFMPENSSSSSGSSPQKTTATITFGCGTNQTGGFVQGSSASDGLLGLGLADISVPSTMARQGVAQNSFSMCFALDGSGRIVFGDRGPPKQPSTPLVKISNL</sequence>
<dbReference type="Gene3D" id="2.40.70.10">
    <property type="entry name" value="Acid Proteases"/>
    <property type="match status" value="1"/>
</dbReference>
<dbReference type="PROSITE" id="PS51767">
    <property type="entry name" value="PEPTIDASE_A1"/>
    <property type="match status" value="1"/>
</dbReference>
<dbReference type="InterPro" id="IPR034164">
    <property type="entry name" value="Pepsin-like_dom"/>
</dbReference>
<evidence type="ECO:0000256" key="1">
    <source>
        <dbReference type="ARBA" id="ARBA00007447"/>
    </source>
</evidence>
<accession>A0ABP0W9M1</accession>
<name>A0ABP0W9M1_9BRYO</name>
<reference evidence="3" key="1">
    <citation type="submission" date="2024-02" db="EMBL/GenBank/DDBJ databases">
        <authorList>
            <consortium name="ELIXIR-Norway"/>
            <consortium name="Elixir Norway"/>
        </authorList>
    </citation>
    <scope>NUCLEOTIDE SEQUENCE</scope>
</reference>
<evidence type="ECO:0000259" key="2">
    <source>
        <dbReference type="PROSITE" id="PS51767"/>
    </source>
</evidence>
<comment type="similarity">
    <text evidence="1">Belongs to the peptidase A1 family.</text>
</comment>
<dbReference type="Pfam" id="PF14543">
    <property type="entry name" value="TAXi_N"/>
    <property type="match status" value="1"/>
</dbReference>
<keyword evidence="4" id="KW-1185">Reference proteome</keyword>
<gene>
    <name evidence="3" type="ORF">CSSPJE1EN1_LOCUS8369</name>
</gene>
<dbReference type="PANTHER" id="PTHR13683">
    <property type="entry name" value="ASPARTYL PROTEASES"/>
    <property type="match status" value="1"/>
</dbReference>